<evidence type="ECO:0000313" key="3">
    <source>
        <dbReference type="Proteomes" id="UP001304461"/>
    </source>
</evidence>
<proteinExistence type="predicted"/>
<evidence type="ECO:0000313" key="2">
    <source>
        <dbReference type="EMBL" id="MEA5390219.1"/>
    </source>
</evidence>
<keyword evidence="3" id="KW-1185">Reference proteome</keyword>
<protein>
    <submittedName>
        <fullName evidence="2">Uncharacterized protein</fullName>
    </submittedName>
</protein>
<name>A0ABU5RR62_9CYAN</name>
<evidence type="ECO:0000256" key="1">
    <source>
        <dbReference type="SAM" id="MobiDB-lite"/>
    </source>
</evidence>
<accession>A0ABU5RR62</accession>
<sequence length="136" mass="14079">MAADPLDSLRLALMQDVLPVGLAVVERVRKGGPAEVLAAFDGTSADPLGQLRQEGEPAASQVRENLDRFQPGLGNPVMKVEVRDVGVEAGPVGPGPGATPPPWDAAPPPSPADPAELLAALERIEARLALLQSRLG</sequence>
<comment type="caution">
    <text evidence="2">The sequence shown here is derived from an EMBL/GenBank/DDBJ whole genome shotgun (WGS) entry which is preliminary data.</text>
</comment>
<feature type="compositionally biased region" description="Pro residues" evidence="1">
    <location>
        <begin position="93"/>
        <end position="112"/>
    </location>
</feature>
<gene>
    <name evidence="2" type="ORF">VB738_02985</name>
</gene>
<dbReference type="Proteomes" id="UP001304461">
    <property type="component" value="Unassembled WGS sequence"/>
</dbReference>
<organism evidence="2 3">
    <name type="scientific">Cyanobium gracile UHCC 0139</name>
    <dbReference type="NCBI Taxonomy" id="3110308"/>
    <lineage>
        <taxon>Bacteria</taxon>
        <taxon>Bacillati</taxon>
        <taxon>Cyanobacteriota</taxon>
        <taxon>Cyanophyceae</taxon>
        <taxon>Synechococcales</taxon>
        <taxon>Prochlorococcaceae</taxon>
        <taxon>Cyanobium</taxon>
    </lineage>
</organism>
<dbReference type="RefSeq" id="WP_323304314.1">
    <property type="nucleotide sequence ID" value="NZ_JAYGHX010000001.1"/>
</dbReference>
<dbReference type="EMBL" id="JAYGHX010000001">
    <property type="protein sequence ID" value="MEA5390219.1"/>
    <property type="molecule type" value="Genomic_DNA"/>
</dbReference>
<reference evidence="2 3" key="1">
    <citation type="submission" date="2023-12" db="EMBL/GenBank/DDBJ databases">
        <title>Baltic Sea Cyanobacteria.</title>
        <authorList>
            <person name="Delbaje E."/>
            <person name="Fewer D.P."/>
            <person name="Shishido T.K."/>
        </authorList>
    </citation>
    <scope>NUCLEOTIDE SEQUENCE [LARGE SCALE GENOMIC DNA]</scope>
    <source>
        <strain evidence="2 3">UHCC 0139</strain>
    </source>
</reference>
<feature type="region of interest" description="Disordered" evidence="1">
    <location>
        <begin position="87"/>
        <end position="114"/>
    </location>
</feature>